<sequence length="233" mass="26395">MASEELARKLQSRLSATQETIARPEPEQSPVRPKPQGSDAACGDSSSELSAKLTRRLDINEGNAAPRATRVFNPYTEFKEFSRKQIKDMEGMFKRYDTGKDGFIDLMELKLMMEKLGAPQTHLGLKNMIKEVDEDFDGKLSFREFLLIFRRAAAGELQEESGLLALARLSEIDVSTQGVMGAKDFFEAKMQALSAGSKFEAEIREEKEERKRQEEEKKQRHAAFKQLQSTFCS</sequence>
<dbReference type="Ensembl" id="ENSNBRT00000007757.1">
    <property type="protein sequence ID" value="ENSNBRP00000007546.1"/>
    <property type="gene ID" value="ENSNBRG00000005896.1"/>
</dbReference>
<dbReference type="Gene3D" id="1.10.238.10">
    <property type="entry name" value="EF-hand"/>
    <property type="match status" value="1"/>
</dbReference>
<evidence type="ECO:0000313" key="7">
    <source>
        <dbReference type="Proteomes" id="UP000261580"/>
    </source>
</evidence>
<evidence type="ECO:0000259" key="5">
    <source>
        <dbReference type="PROSITE" id="PS50222"/>
    </source>
</evidence>
<dbReference type="FunFam" id="1.10.238.10:FF:000112">
    <property type="entry name" value="EF-hand domain family, member D2"/>
    <property type="match status" value="1"/>
</dbReference>
<dbReference type="CTD" id="80303"/>
<organism evidence="6 7">
    <name type="scientific">Neolamprologus brichardi</name>
    <name type="common">Fairy cichlid</name>
    <name type="synonym">Lamprologus brichardi</name>
    <dbReference type="NCBI Taxonomy" id="32507"/>
    <lineage>
        <taxon>Eukaryota</taxon>
        <taxon>Metazoa</taxon>
        <taxon>Chordata</taxon>
        <taxon>Craniata</taxon>
        <taxon>Vertebrata</taxon>
        <taxon>Euteleostomi</taxon>
        <taxon>Actinopterygii</taxon>
        <taxon>Neopterygii</taxon>
        <taxon>Teleostei</taxon>
        <taxon>Neoteleostei</taxon>
        <taxon>Acanthomorphata</taxon>
        <taxon>Ovalentaria</taxon>
        <taxon>Cichlomorphae</taxon>
        <taxon>Cichliformes</taxon>
        <taxon>Cichlidae</taxon>
        <taxon>African cichlids</taxon>
        <taxon>Pseudocrenilabrinae</taxon>
        <taxon>Lamprologini</taxon>
        <taxon>Neolamprologus</taxon>
    </lineage>
</organism>
<dbReference type="OrthoDB" id="6572480at2759"/>
<evidence type="ECO:0000256" key="4">
    <source>
        <dbReference type="SAM" id="MobiDB-lite"/>
    </source>
</evidence>
<dbReference type="InterPro" id="IPR002048">
    <property type="entry name" value="EF_hand_dom"/>
</dbReference>
<feature type="domain" description="EF-hand" evidence="5">
    <location>
        <begin position="120"/>
        <end position="155"/>
    </location>
</feature>
<keyword evidence="2" id="KW-0677">Repeat</keyword>
<evidence type="ECO:0000256" key="2">
    <source>
        <dbReference type="ARBA" id="ARBA00022737"/>
    </source>
</evidence>
<dbReference type="SUPFAM" id="SSF47473">
    <property type="entry name" value="EF-hand"/>
    <property type="match status" value="1"/>
</dbReference>
<evidence type="ECO:0000256" key="3">
    <source>
        <dbReference type="ARBA" id="ARBA00022837"/>
    </source>
</evidence>
<evidence type="ECO:0000313" key="6">
    <source>
        <dbReference type="Ensembl" id="ENSNBRP00000007546.1"/>
    </source>
</evidence>
<feature type="region of interest" description="Disordered" evidence="4">
    <location>
        <begin position="1"/>
        <end position="49"/>
    </location>
</feature>
<evidence type="ECO:0000256" key="1">
    <source>
        <dbReference type="ARBA" id="ARBA00022723"/>
    </source>
</evidence>
<dbReference type="Bgee" id="ENSNBRG00000005896">
    <property type="expression patterns" value="Expressed in brain and 4 other cell types or tissues"/>
</dbReference>
<dbReference type="RefSeq" id="XP_006799344.1">
    <property type="nucleotide sequence ID" value="XM_006799281.2"/>
</dbReference>
<dbReference type="GeneTree" id="ENSGT00390000012058"/>
<dbReference type="Pfam" id="PF13499">
    <property type="entry name" value="EF-hand_7"/>
    <property type="match status" value="1"/>
</dbReference>
<dbReference type="AlphaFoldDB" id="A0A3Q4GFE8"/>
<dbReference type="InterPro" id="IPR040365">
    <property type="entry name" value="EFHD1/2"/>
</dbReference>
<proteinExistence type="predicted"/>
<dbReference type="SMART" id="SM00054">
    <property type="entry name" value="EFh"/>
    <property type="match status" value="2"/>
</dbReference>
<protein>
    <submittedName>
        <fullName evidence="6">EF-hand domain family, member D1</fullName>
    </submittedName>
</protein>
<keyword evidence="7" id="KW-1185">Reference proteome</keyword>
<reference evidence="6" key="1">
    <citation type="submission" date="2025-08" db="UniProtKB">
        <authorList>
            <consortium name="Ensembl"/>
        </authorList>
    </citation>
    <scope>IDENTIFICATION</scope>
</reference>
<keyword evidence="1" id="KW-0479">Metal-binding</keyword>
<dbReference type="PROSITE" id="PS50222">
    <property type="entry name" value="EF_HAND_2"/>
    <property type="match status" value="2"/>
</dbReference>
<feature type="region of interest" description="Disordered" evidence="4">
    <location>
        <begin position="204"/>
        <end position="233"/>
    </location>
</feature>
<dbReference type="GO" id="GO:0005509">
    <property type="term" value="F:calcium ion binding"/>
    <property type="evidence" value="ECO:0007669"/>
    <property type="project" value="InterPro"/>
</dbReference>
<dbReference type="PANTHER" id="PTHR13025:SF8">
    <property type="entry name" value="EF-HAND DOMAIN FAMILY, MEMBER D1"/>
    <property type="match status" value="1"/>
</dbReference>
<dbReference type="STRING" id="32507.ENSNBRP00000007546"/>
<feature type="compositionally biased region" description="Basic and acidic residues" evidence="4">
    <location>
        <begin position="204"/>
        <end position="218"/>
    </location>
</feature>
<dbReference type="OMA" id="EVKHTYR"/>
<feature type="domain" description="EF-hand" evidence="5">
    <location>
        <begin position="84"/>
        <end position="119"/>
    </location>
</feature>
<dbReference type="InterPro" id="IPR011992">
    <property type="entry name" value="EF-hand-dom_pair"/>
</dbReference>
<dbReference type="PANTHER" id="PTHR13025">
    <property type="entry name" value="EF-HAND DOMAIN-CONTAINING PROTEIN D"/>
    <property type="match status" value="1"/>
</dbReference>
<keyword evidence="3" id="KW-0106">Calcium</keyword>
<reference evidence="6" key="2">
    <citation type="submission" date="2025-09" db="UniProtKB">
        <authorList>
            <consortium name="Ensembl"/>
        </authorList>
    </citation>
    <scope>IDENTIFICATION</scope>
</reference>
<accession>A0A3Q4GFE8</accession>
<dbReference type="CDD" id="cd00051">
    <property type="entry name" value="EFh"/>
    <property type="match status" value="1"/>
</dbReference>
<dbReference type="Proteomes" id="UP000261580">
    <property type="component" value="Unassembled WGS sequence"/>
</dbReference>
<name>A0A3Q4GFE8_NEOBR</name>
<dbReference type="GeneID" id="102780618"/>